<dbReference type="Gene3D" id="3.40.50.300">
    <property type="entry name" value="P-loop containing nucleotide triphosphate hydrolases"/>
    <property type="match status" value="1"/>
</dbReference>
<dbReference type="PANTHER" id="PTHR11088:SF89">
    <property type="entry name" value="TRNA DIMETHYLALLYLTRANSFERASE"/>
    <property type="match status" value="1"/>
</dbReference>
<name>A0A1G4BMW1_9PEZI</name>
<proteinExistence type="inferred from homology"/>
<comment type="catalytic activity">
    <reaction evidence="5 6">
        <text>adenosine(37) in tRNA + dimethylallyl diphosphate = N(6)-dimethylallyladenosine(37) in tRNA + diphosphate</text>
        <dbReference type="Rhea" id="RHEA:26482"/>
        <dbReference type="Rhea" id="RHEA-COMP:10162"/>
        <dbReference type="Rhea" id="RHEA-COMP:10375"/>
        <dbReference type="ChEBI" id="CHEBI:33019"/>
        <dbReference type="ChEBI" id="CHEBI:57623"/>
        <dbReference type="ChEBI" id="CHEBI:74411"/>
        <dbReference type="ChEBI" id="CHEBI:74415"/>
        <dbReference type="EC" id="2.5.1.75"/>
    </reaction>
</comment>
<keyword evidence="2 5" id="KW-0808">Transferase</keyword>
<evidence type="ECO:0000256" key="6">
    <source>
        <dbReference type="RuleBase" id="RU003783"/>
    </source>
</evidence>
<reference evidence="10 11" key="1">
    <citation type="submission" date="2016-09" db="EMBL/GenBank/DDBJ databases">
        <authorList>
            <person name="Capua I."/>
            <person name="De Benedictis P."/>
            <person name="Joannis T."/>
            <person name="Lombin L.H."/>
            <person name="Cattoli G."/>
        </authorList>
    </citation>
    <scope>NUCLEOTIDE SEQUENCE [LARGE SCALE GENOMIC DNA]</scope>
    <source>
        <strain evidence="10 11">IMI 309357</strain>
    </source>
</reference>
<evidence type="ECO:0000256" key="8">
    <source>
        <dbReference type="SAM" id="MobiDB-lite"/>
    </source>
</evidence>
<keyword evidence="11" id="KW-1185">Reference proteome</keyword>
<evidence type="ECO:0000259" key="9">
    <source>
        <dbReference type="Pfam" id="PF12874"/>
    </source>
</evidence>
<comment type="function">
    <text evidence="5">Catalyzes the transfer of a dimethylallyl group onto the adenine at position 37.</text>
</comment>
<dbReference type="GO" id="GO:0005524">
    <property type="term" value="F:ATP binding"/>
    <property type="evidence" value="ECO:0007669"/>
    <property type="project" value="UniProtKB-UniRule"/>
</dbReference>
<dbReference type="SUPFAM" id="SSF52540">
    <property type="entry name" value="P-loop containing nucleoside triphosphate hydrolases"/>
    <property type="match status" value="2"/>
</dbReference>
<dbReference type="Pfam" id="PF01715">
    <property type="entry name" value="IPPT"/>
    <property type="match status" value="1"/>
</dbReference>
<dbReference type="InterPro" id="IPR027417">
    <property type="entry name" value="P-loop_NTPase"/>
</dbReference>
<dbReference type="OrthoDB" id="775260at2759"/>
<dbReference type="EC" id="2.5.1.75" evidence="5 6"/>
<evidence type="ECO:0000313" key="11">
    <source>
        <dbReference type="Proteomes" id="UP000176998"/>
    </source>
</evidence>
<dbReference type="InterPro" id="IPR039657">
    <property type="entry name" value="Dimethylallyltransferase"/>
</dbReference>
<protein>
    <recommendedName>
        <fullName evidence="5 6">tRNA dimethylallyltransferase</fullName>
        <ecNumber evidence="5 6">2.5.1.75</ecNumber>
    </recommendedName>
</protein>
<evidence type="ECO:0000256" key="5">
    <source>
        <dbReference type="PIRNR" id="PIRNR039110"/>
    </source>
</evidence>
<dbReference type="GeneID" id="34555008"/>
<evidence type="ECO:0000256" key="2">
    <source>
        <dbReference type="ARBA" id="ARBA00022679"/>
    </source>
</evidence>
<dbReference type="GO" id="GO:0052381">
    <property type="term" value="F:tRNA dimethylallyltransferase activity"/>
    <property type="evidence" value="ECO:0007669"/>
    <property type="project" value="UniProtKB-UniRule"/>
</dbReference>
<dbReference type="STRING" id="1209926.A0A1G4BMW1"/>
<dbReference type="GO" id="GO:0005739">
    <property type="term" value="C:mitochondrion"/>
    <property type="evidence" value="ECO:0007669"/>
    <property type="project" value="TreeGrafter"/>
</dbReference>
<comment type="caution">
    <text evidence="10">The sequence shown here is derived from an EMBL/GenBank/DDBJ whole genome shotgun (WGS) entry which is preliminary data.</text>
</comment>
<evidence type="ECO:0000313" key="10">
    <source>
        <dbReference type="EMBL" id="OHF02744.1"/>
    </source>
</evidence>
<dbReference type="Proteomes" id="UP000176998">
    <property type="component" value="Unassembled WGS sequence"/>
</dbReference>
<organism evidence="10 11">
    <name type="scientific">Colletotrichum orchidophilum</name>
    <dbReference type="NCBI Taxonomy" id="1209926"/>
    <lineage>
        <taxon>Eukaryota</taxon>
        <taxon>Fungi</taxon>
        <taxon>Dikarya</taxon>
        <taxon>Ascomycota</taxon>
        <taxon>Pezizomycotina</taxon>
        <taxon>Sordariomycetes</taxon>
        <taxon>Hypocreomycetidae</taxon>
        <taxon>Glomerellales</taxon>
        <taxon>Glomerellaceae</taxon>
        <taxon>Colletotrichum</taxon>
    </lineage>
</organism>
<sequence length="483" mass="54311">MTARIAPVEPLVVILGSTGTGKSELAVELATRYNGEIINADAMQMYKGLPIITNKITTEERRGVPHHLLDHIGLDQPTWIVEDFKREANKVIREIRSRGNLPIVVGGTHYYTNALLFEDTLVGADDETSKEGAADVKDEEASSFPILNEPTEVILAKLREVDPVMADRWHPNDRRKISRSLHIYLQHGRPASEIYAEQRQRKAAENEPEGGSNASPWQTLLFWVYSEPEVLKERLDKRVDKMLAVGLNDETQSMYEYVQAKEAAGQEVDYTRGIWQSIGFKEFSPYLKALNASDPLTDSDTLEALKAVGLEEMKTSTRQYARYQTRWIRTKIVPLLQEQRGALDRLFIMDSTNVSQWSTNVAEPAVDIARRFLEGDAIPAPADLSETAREVLREATAQTERTLCRRTCEVCKTTCVTEQDWTKHIKSRRHNVLMKKTKRRALVPAERPLAVVPAEVDRERAGSSADRGSSPEVDGLGIFDAAS</sequence>
<evidence type="ECO:0000256" key="7">
    <source>
        <dbReference type="RuleBase" id="RU003785"/>
    </source>
</evidence>
<feature type="domain" description="C2H2-type" evidence="9">
    <location>
        <begin position="407"/>
        <end position="430"/>
    </location>
</feature>
<dbReference type="Gene3D" id="3.30.160.60">
    <property type="entry name" value="Classic Zinc Finger"/>
    <property type="match status" value="1"/>
</dbReference>
<dbReference type="InterPro" id="IPR030666">
    <property type="entry name" value="IPP_transferase_euk"/>
</dbReference>
<dbReference type="AlphaFoldDB" id="A0A1G4BMW1"/>
<evidence type="ECO:0000256" key="4">
    <source>
        <dbReference type="ARBA" id="ARBA00022840"/>
    </source>
</evidence>
<keyword evidence="3 5" id="KW-0547">Nucleotide-binding</keyword>
<dbReference type="RefSeq" id="XP_022479882.1">
    <property type="nucleotide sequence ID" value="XM_022613498.1"/>
</dbReference>
<keyword evidence="4 5" id="KW-0067">ATP-binding</keyword>
<dbReference type="HAMAP" id="MF_00185">
    <property type="entry name" value="IPP_trans"/>
    <property type="match status" value="1"/>
</dbReference>
<dbReference type="PIRSF" id="PIRSF039110">
    <property type="entry name" value="IPP_transferase"/>
    <property type="match status" value="1"/>
</dbReference>
<dbReference type="Gene3D" id="1.10.20.140">
    <property type="match status" value="1"/>
</dbReference>
<dbReference type="Pfam" id="PF12874">
    <property type="entry name" value="zf-met"/>
    <property type="match status" value="1"/>
</dbReference>
<feature type="region of interest" description="Disordered" evidence="8">
    <location>
        <begin position="455"/>
        <end position="483"/>
    </location>
</feature>
<gene>
    <name evidence="10" type="ORF">CORC01_01845</name>
</gene>
<dbReference type="InterPro" id="IPR018022">
    <property type="entry name" value="IPT"/>
</dbReference>
<keyword evidence="5 6" id="KW-0819">tRNA processing</keyword>
<accession>A0A1G4BMW1</accession>
<keyword evidence="5" id="KW-0963">Cytoplasm</keyword>
<dbReference type="InterPro" id="IPR013087">
    <property type="entry name" value="Znf_C2H2_type"/>
</dbReference>
<evidence type="ECO:0000256" key="3">
    <source>
        <dbReference type="ARBA" id="ARBA00022741"/>
    </source>
</evidence>
<dbReference type="NCBIfam" id="TIGR00174">
    <property type="entry name" value="miaA"/>
    <property type="match status" value="1"/>
</dbReference>
<dbReference type="PANTHER" id="PTHR11088">
    <property type="entry name" value="TRNA DIMETHYLALLYLTRANSFERASE"/>
    <property type="match status" value="1"/>
</dbReference>
<evidence type="ECO:0000256" key="1">
    <source>
        <dbReference type="ARBA" id="ARBA00005842"/>
    </source>
</evidence>
<comment type="similarity">
    <text evidence="1 5 7">Belongs to the IPP transferase family.</text>
</comment>
<dbReference type="EMBL" id="MJBS01000010">
    <property type="protein sequence ID" value="OHF02744.1"/>
    <property type="molecule type" value="Genomic_DNA"/>
</dbReference>
<dbReference type="GO" id="GO:0006400">
    <property type="term" value="P:tRNA modification"/>
    <property type="evidence" value="ECO:0007669"/>
    <property type="project" value="TreeGrafter"/>
</dbReference>